<reference evidence="4" key="1">
    <citation type="journal article" date="2020" name="Fungal Divers.">
        <title>Resolving the Mortierellaceae phylogeny through synthesis of multi-gene phylogenetics and phylogenomics.</title>
        <authorList>
            <person name="Vandepol N."/>
            <person name="Liber J."/>
            <person name="Desiro A."/>
            <person name="Na H."/>
            <person name="Kennedy M."/>
            <person name="Barry K."/>
            <person name="Grigoriev I.V."/>
            <person name="Miller A.N."/>
            <person name="O'Donnell K."/>
            <person name="Stajich J.E."/>
            <person name="Bonito G."/>
        </authorList>
    </citation>
    <scope>NUCLEOTIDE SEQUENCE</scope>
    <source>
        <strain evidence="4">NRRL 2591</strain>
    </source>
</reference>
<organism evidence="4 5">
    <name type="scientific">Mortierella hygrophila</name>
    <dbReference type="NCBI Taxonomy" id="979708"/>
    <lineage>
        <taxon>Eukaryota</taxon>
        <taxon>Fungi</taxon>
        <taxon>Fungi incertae sedis</taxon>
        <taxon>Mucoromycota</taxon>
        <taxon>Mortierellomycotina</taxon>
        <taxon>Mortierellomycetes</taxon>
        <taxon>Mortierellales</taxon>
        <taxon>Mortierellaceae</taxon>
        <taxon>Mortierella</taxon>
    </lineage>
</organism>
<comment type="caution">
    <text evidence="4">The sequence shown here is derived from an EMBL/GenBank/DDBJ whole genome shotgun (WGS) entry which is preliminary data.</text>
</comment>
<evidence type="ECO:0000256" key="1">
    <source>
        <dbReference type="ARBA" id="ARBA00022729"/>
    </source>
</evidence>
<dbReference type="PANTHER" id="PTHR31836">
    <property type="match status" value="1"/>
</dbReference>
<dbReference type="Proteomes" id="UP000723463">
    <property type="component" value="Unassembled WGS sequence"/>
</dbReference>
<evidence type="ECO:0000259" key="3">
    <source>
        <dbReference type="Pfam" id="PF03330"/>
    </source>
</evidence>
<dbReference type="CDD" id="cd22191">
    <property type="entry name" value="DPBB_RlpA_EXP_N-like"/>
    <property type="match status" value="2"/>
</dbReference>
<sequence length="385" mass="40544">MAPIPRLASAAGPLSIITGALFGAFSGPNSSPPTNGSAAAVWDTKYTGTASFFNLTTDTTPASVASPTSPKANSTTAPTSPSLVYFNTAANTFTGCDNATFYETDNVALINPLQFGNVSSTNSTCGQWIQVFNRVNTDESIYAKIVGVCDDCEYGSVALNREALEGLSYETPFELMVFDDESELTIGNLTDPSNPLDPATNPISPKNLLNIVWNLSKPPKPDPASSSVTNPQPTKTTPAAVPTTTATTTTTTTKTTTKTTTTKTTTTTTSKSTPKPTSNPGSGGGTWYTGRATWYSDTHGQCEHNYSQSDMIVAVNEAQMGSGTKICGKKILVTEKGSNTQVVVTVVDMCPSKYCNFGDLDLSQGAFKKFAGLGVGVLKLTWQFI</sequence>
<dbReference type="AlphaFoldDB" id="A0A9P6F0H2"/>
<dbReference type="InterPro" id="IPR036908">
    <property type="entry name" value="RlpA-like_sf"/>
</dbReference>
<dbReference type="Gene3D" id="2.40.40.10">
    <property type="entry name" value="RlpA-like domain"/>
    <property type="match status" value="2"/>
</dbReference>
<dbReference type="InterPro" id="IPR009009">
    <property type="entry name" value="RlpA-like_DPBB"/>
</dbReference>
<dbReference type="PANTHER" id="PTHR31836:SF28">
    <property type="entry name" value="SRCR DOMAIN-CONTAINING PROTEIN-RELATED"/>
    <property type="match status" value="1"/>
</dbReference>
<dbReference type="SUPFAM" id="SSF50685">
    <property type="entry name" value="Barwin-like endoglucanases"/>
    <property type="match status" value="2"/>
</dbReference>
<proteinExistence type="predicted"/>
<keyword evidence="5" id="KW-1185">Reference proteome</keyword>
<feature type="compositionally biased region" description="Low complexity" evidence="2">
    <location>
        <begin position="223"/>
        <end position="278"/>
    </location>
</feature>
<evidence type="ECO:0000313" key="5">
    <source>
        <dbReference type="Proteomes" id="UP000723463"/>
    </source>
</evidence>
<accession>A0A9P6F0H2</accession>
<feature type="domain" description="RlpA-like protein double-psi beta-barrel" evidence="3">
    <location>
        <begin position="289"/>
        <end position="380"/>
    </location>
</feature>
<protein>
    <recommendedName>
        <fullName evidence="3">RlpA-like protein double-psi beta-barrel domain-containing protein</fullName>
    </recommendedName>
</protein>
<name>A0A9P6F0H2_9FUNG</name>
<keyword evidence="1" id="KW-0732">Signal</keyword>
<evidence type="ECO:0000313" key="4">
    <source>
        <dbReference type="EMBL" id="KAF9540101.1"/>
    </source>
</evidence>
<dbReference type="Pfam" id="PF03330">
    <property type="entry name" value="DPBB_1"/>
    <property type="match status" value="1"/>
</dbReference>
<feature type="region of interest" description="Disordered" evidence="2">
    <location>
        <begin position="214"/>
        <end position="285"/>
    </location>
</feature>
<dbReference type="EMBL" id="JAAAXW010000215">
    <property type="protein sequence ID" value="KAF9540101.1"/>
    <property type="molecule type" value="Genomic_DNA"/>
</dbReference>
<gene>
    <name evidence="4" type="ORF">EC957_004654</name>
</gene>
<evidence type="ECO:0000256" key="2">
    <source>
        <dbReference type="SAM" id="MobiDB-lite"/>
    </source>
</evidence>
<dbReference type="InterPro" id="IPR051477">
    <property type="entry name" value="Expansin_CellWall"/>
</dbReference>